<keyword evidence="2 9" id="KW-0813">Transport</keyword>
<keyword evidence="6 9" id="KW-1133">Transmembrane helix</keyword>
<keyword evidence="7 9" id="KW-0472">Membrane</keyword>
<accession>A0A2A5WSQ8</accession>
<feature type="domain" description="Tripartite ATP-independent periplasmic transporters DctQ component" evidence="10">
    <location>
        <begin position="43"/>
        <end position="174"/>
    </location>
</feature>
<evidence type="ECO:0000256" key="2">
    <source>
        <dbReference type="ARBA" id="ARBA00022448"/>
    </source>
</evidence>
<feature type="transmembrane region" description="Helical" evidence="9">
    <location>
        <begin position="27"/>
        <end position="48"/>
    </location>
</feature>
<dbReference type="Proteomes" id="UP000219327">
    <property type="component" value="Unassembled WGS sequence"/>
</dbReference>
<keyword evidence="4 9" id="KW-0997">Cell inner membrane</keyword>
<comment type="subunit">
    <text evidence="9">The complex comprises the extracytoplasmic solute receptor protein and the two transmembrane proteins.</text>
</comment>
<feature type="transmembrane region" description="Helical" evidence="9">
    <location>
        <begin position="68"/>
        <end position="85"/>
    </location>
</feature>
<dbReference type="PANTHER" id="PTHR35011">
    <property type="entry name" value="2,3-DIKETO-L-GULONATE TRAP TRANSPORTER SMALL PERMEASE PROTEIN YIAM"/>
    <property type="match status" value="1"/>
</dbReference>
<name>A0A2A5WSQ8_9GAMM</name>
<feature type="transmembrane region" description="Helical" evidence="9">
    <location>
        <begin position="150"/>
        <end position="171"/>
    </location>
</feature>
<comment type="function">
    <text evidence="9">Part of the tripartite ATP-independent periplasmic (TRAP) transport system.</text>
</comment>
<dbReference type="GO" id="GO:0022857">
    <property type="term" value="F:transmembrane transporter activity"/>
    <property type="evidence" value="ECO:0007669"/>
    <property type="project" value="UniProtKB-UniRule"/>
</dbReference>
<comment type="subcellular location">
    <subcellularLocation>
        <location evidence="1 9">Cell inner membrane</location>
        <topology evidence="1 9">Multi-pass membrane protein</topology>
    </subcellularLocation>
</comment>
<evidence type="ECO:0000313" key="12">
    <source>
        <dbReference type="Proteomes" id="UP000219327"/>
    </source>
</evidence>
<evidence type="ECO:0000256" key="7">
    <source>
        <dbReference type="ARBA" id="ARBA00023136"/>
    </source>
</evidence>
<dbReference type="InterPro" id="IPR007387">
    <property type="entry name" value="TRAP_DctQ"/>
</dbReference>
<evidence type="ECO:0000256" key="6">
    <source>
        <dbReference type="ARBA" id="ARBA00022989"/>
    </source>
</evidence>
<dbReference type="Pfam" id="PF04290">
    <property type="entry name" value="DctQ"/>
    <property type="match status" value="1"/>
</dbReference>
<dbReference type="PANTHER" id="PTHR35011:SF4">
    <property type="entry name" value="SLL1102 PROTEIN"/>
    <property type="match status" value="1"/>
</dbReference>
<comment type="similarity">
    <text evidence="8 9">Belongs to the TRAP transporter small permease family.</text>
</comment>
<gene>
    <name evidence="11" type="ORF">CNE99_05950</name>
</gene>
<dbReference type="GO" id="GO:0005886">
    <property type="term" value="C:plasma membrane"/>
    <property type="evidence" value="ECO:0007669"/>
    <property type="project" value="UniProtKB-SubCell"/>
</dbReference>
<comment type="caution">
    <text evidence="11">The sequence shown here is derived from an EMBL/GenBank/DDBJ whole genome shotgun (WGS) entry which is preliminary data.</text>
</comment>
<evidence type="ECO:0000256" key="5">
    <source>
        <dbReference type="ARBA" id="ARBA00022692"/>
    </source>
</evidence>
<evidence type="ECO:0000259" key="10">
    <source>
        <dbReference type="Pfam" id="PF04290"/>
    </source>
</evidence>
<feature type="transmembrane region" description="Helical" evidence="9">
    <location>
        <begin position="106"/>
        <end position="130"/>
    </location>
</feature>
<reference evidence="11 12" key="1">
    <citation type="submission" date="2017-08" db="EMBL/GenBank/DDBJ databases">
        <title>Fine stratification of microbial communities through a metagenomic profile of the photic zone.</title>
        <authorList>
            <person name="Haro-Moreno J.M."/>
            <person name="Lopez-Perez M."/>
            <person name="De La Torre J."/>
            <person name="Picazo A."/>
            <person name="Camacho A."/>
            <person name="Rodriguez-Valera F."/>
        </authorList>
    </citation>
    <scope>NUCLEOTIDE SEQUENCE [LARGE SCALE GENOMIC DNA]</scope>
    <source>
        <strain evidence="11">MED-G24</strain>
    </source>
</reference>
<proteinExistence type="inferred from homology"/>
<keyword evidence="3" id="KW-1003">Cell membrane</keyword>
<sequence>MTVPLPKNTPETDPYPHTRFSRWVDTVLVSLGHITAWIWLLLLVVIVVNVTLRYLFSEGRIELEELQWHLYTFGFLTAISYAYSVDAHIRVDVLRERWSLTTRAWIELYGIVLLLLPFVILVLWASVPFVVYSYETGEISEAPGGLPYRFLIKLILPVGFTLLFLGAIARLSRVMTYLFFRHDR</sequence>
<dbReference type="AlphaFoldDB" id="A0A2A5WSQ8"/>
<organism evidence="11 12">
    <name type="scientific">OM182 bacterium MED-G24</name>
    <dbReference type="NCBI Taxonomy" id="1986255"/>
    <lineage>
        <taxon>Bacteria</taxon>
        <taxon>Pseudomonadati</taxon>
        <taxon>Pseudomonadota</taxon>
        <taxon>Gammaproteobacteria</taxon>
        <taxon>OMG group</taxon>
        <taxon>OM182 clade</taxon>
    </lineage>
</organism>
<evidence type="ECO:0000256" key="4">
    <source>
        <dbReference type="ARBA" id="ARBA00022519"/>
    </source>
</evidence>
<evidence type="ECO:0000256" key="1">
    <source>
        <dbReference type="ARBA" id="ARBA00004429"/>
    </source>
</evidence>
<evidence type="ECO:0000313" key="11">
    <source>
        <dbReference type="EMBL" id="PDH39244.1"/>
    </source>
</evidence>
<evidence type="ECO:0000256" key="8">
    <source>
        <dbReference type="ARBA" id="ARBA00038436"/>
    </source>
</evidence>
<dbReference type="InterPro" id="IPR055348">
    <property type="entry name" value="DctQ"/>
</dbReference>
<protein>
    <recommendedName>
        <fullName evidence="9">TRAP transporter small permease protein</fullName>
    </recommendedName>
</protein>
<keyword evidence="5 9" id="KW-0812">Transmembrane</keyword>
<evidence type="ECO:0000256" key="9">
    <source>
        <dbReference type="RuleBase" id="RU369079"/>
    </source>
</evidence>
<evidence type="ECO:0000256" key="3">
    <source>
        <dbReference type="ARBA" id="ARBA00022475"/>
    </source>
</evidence>
<dbReference type="EMBL" id="NTKD01000027">
    <property type="protein sequence ID" value="PDH39244.1"/>
    <property type="molecule type" value="Genomic_DNA"/>
</dbReference>